<dbReference type="GO" id="GO:0034993">
    <property type="term" value="C:meiotic nuclear membrane microtubule tethering complex"/>
    <property type="evidence" value="ECO:0007669"/>
    <property type="project" value="InterPro"/>
</dbReference>
<dbReference type="ExpressionAtlas" id="A0A3Q2H6V4">
    <property type="expression patterns" value="baseline"/>
</dbReference>
<feature type="region of interest" description="Disordered" evidence="1">
    <location>
        <begin position="1"/>
        <end position="24"/>
    </location>
</feature>
<sequence>MALLPPLDPRPPSEPLNHPPGAPRELNLVGCAICPASGEERIRQEQAQKQGQDSLDPLEHFQGGLRGNEPATGPPRLPAPSASEDPAGGKHHECPISARDILEVDQGDLHLCLLGLGLQLQDLERGLGPWASAQSGMVQLQALQADLRGAAERVDALLVFGEGLAQQSEPQTRASLEQILRVLGAHRDSIFRRLWRLQAQLVFQEANILDQDLEVEGDSDGPGPGGVWGPRAPSSLPTPAELEWDPAGDVGGLGPLGRKTPLTPGAPCELCGHRGSQGRGQGLEVRRGGAGDDTRVCLLAGSFPFKEVLVALSPSISVGVSFSLGVSMFSSLPPSLSLSVPLSHFSFSSLLSVSTFPHFLSFSPSFTPLQPH</sequence>
<evidence type="ECO:0000313" key="4">
    <source>
        <dbReference type="VGNC" id="VGNC:23803"/>
    </source>
</evidence>
<evidence type="ECO:0000256" key="1">
    <source>
        <dbReference type="SAM" id="MobiDB-lite"/>
    </source>
</evidence>
<name>A0A3Q2H6V4_HORSE</name>
<evidence type="ECO:0000313" key="3">
    <source>
        <dbReference type="Proteomes" id="UP000002281"/>
    </source>
</evidence>
<evidence type="ECO:0000313" key="2">
    <source>
        <dbReference type="Ensembl" id="ENSECAP00000029605.2"/>
    </source>
</evidence>
<dbReference type="PANTHER" id="PTHR21640:SF1">
    <property type="entry name" value="NESPRIN-4"/>
    <property type="match status" value="1"/>
</dbReference>
<feature type="region of interest" description="Disordered" evidence="1">
    <location>
        <begin position="214"/>
        <end position="259"/>
    </location>
</feature>
<reference evidence="2" key="3">
    <citation type="submission" date="2025-09" db="UniProtKB">
        <authorList>
            <consortium name="Ensembl"/>
        </authorList>
    </citation>
    <scope>IDENTIFICATION</scope>
    <source>
        <strain evidence="2">Thoroughbred</strain>
    </source>
</reference>
<accession>A0A3Q2H6V4</accession>
<proteinExistence type="predicted"/>
<reference evidence="2" key="2">
    <citation type="submission" date="2025-08" db="UniProtKB">
        <authorList>
            <consortium name="Ensembl"/>
        </authorList>
    </citation>
    <scope>IDENTIFICATION</scope>
    <source>
        <strain evidence="2">Thoroughbred</strain>
    </source>
</reference>
<dbReference type="VGNC" id="VGNC:23803">
    <property type="gene designation" value="SYNE4"/>
</dbReference>
<protein>
    <submittedName>
        <fullName evidence="2">Spectrin repeat containing nuclear envelope family member 4</fullName>
    </submittedName>
</protein>
<reference evidence="2 3" key="1">
    <citation type="journal article" date="2009" name="Science">
        <title>Genome sequence, comparative analysis, and population genetics of the domestic horse.</title>
        <authorList>
            <consortium name="Broad Institute Genome Sequencing Platform"/>
            <consortium name="Broad Institute Whole Genome Assembly Team"/>
            <person name="Wade C.M."/>
            <person name="Giulotto E."/>
            <person name="Sigurdsson S."/>
            <person name="Zoli M."/>
            <person name="Gnerre S."/>
            <person name="Imsland F."/>
            <person name="Lear T.L."/>
            <person name="Adelson D.L."/>
            <person name="Bailey E."/>
            <person name="Bellone R.R."/>
            <person name="Bloecker H."/>
            <person name="Distl O."/>
            <person name="Edgar R.C."/>
            <person name="Garber M."/>
            <person name="Leeb T."/>
            <person name="Mauceli E."/>
            <person name="MacLeod J.N."/>
            <person name="Penedo M.C.T."/>
            <person name="Raison J.M."/>
            <person name="Sharpe T."/>
            <person name="Vogel J."/>
            <person name="Andersson L."/>
            <person name="Antczak D.F."/>
            <person name="Biagi T."/>
            <person name="Binns M.M."/>
            <person name="Chowdhary B.P."/>
            <person name="Coleman S.J."/>
            <person name="Della Valle G."/>
            <person name="Fryc S."/>
            <person name="Guerin G."/>
            <person name="Hasegawa T."/>
            <person name="Hill E.W."/>
            <person name="Jurka J."/>
            <person name="Kiialainen A."/>
            <person name="Lindgren G."/>
            <person name="Liu J."/>
            <person name="Magnani E."/>
            <person name="Mickelson J.R."/>
            <person name="Murray J."/>
            <person name="Nergadze S.G."/>
            <person name="Onofrio R."/>
            <person name="Pedroni S."/>
            <person name="Piras M.F."/>
            <person name="Raudsepp T."/>
            <person name="Rocchi M."/>
            <person name="Roeed K.H."/>
            <person name="Ryder O.A."/>
            <person name="Searle S."/>
            <person name="Skow L."/>
            <person name="Swinburne J.E."/>
            <person name="Syvaenen A.C."/>
            <person name="Tozaki T."/>
            <person name="Valberg S.J."/>
            <person name="Vaudin M."/>
            <person name="White J.R."/>
            <person name="Zody M.C."/>
            <person name="Lander E.S."/>
            <person name="Lindblad-Toh K."/>
        </authorList>
    </citation>
    <scope>NUCLEOTIDE SEQUENCE [LARGE SCALE GENOMIC DNA]</scope>
    <source>
        <strain evidence="2 3">Thoroughbred</strain>
    </source>
</reference>
<dbReference type="GeneTree" id="ENSGT00510000049061"/>
<dbReference type="STRING" id="9796.ENSECAP00000029605"/>
<dbReference type="Bgee" id="ENSECAG00000000190">
    <property type="expression patterns" value="Expressed in endometrium and 23 other cell types or tissues"/>
</dbReference>
<gene>
    <name evidence="2 4" type="primary">SYNE4</name>
</gene>
<organism evidence="2 3">
    <name type="scientific">Equus caballus</name>
    <name type="common">Horse</name>
    <dbReference type="NCBI Taxonomy" id="9796"/>
    <lineage>
        <taxon>Eukaryota</taxon>
        <taxon>Metazoa</taxon>
        <taxon>Chordata</taxon>
        <taxon>Craniata</taxon>
        <taxon>Vertebrata</taxon>
        <taxon>Euteleostomi</taxon>
        <taxon>Mammalia</taxon>
        <taxon>Eutheria</taxon>
        <taxon>Laurasiatheria</taxon>
        <taxon>Perissodactyla</taxon>
        <taxon>Equidae</taxon>
        <taxon>Equus</taxon>
    </lineage>
</organism>
<dbReference type="AlphaFoldDB" id="A0A3Q2H6V4"/>
<dbReference type="Proteomes" id="UP000002281">
    <property type="component" value="Chromosome 10"/>
</dbReference>
<dbReference type="PANTHER" id="PTHR21640">
    <property type="match status" value="1"/>
</dbReference>
<feature type="region of interest" description="Disordered" evidence="1">
    <location>
        <begin position="40"/>
        <end position="92"/>
    </location>
</feature>
<dbReference type="PaxDb" id="9796-ENSECAP00000029605"/>
<dbReference type="InParanoid" id="A0A3Q2H6V4"/>
<feature type="compositionally biased region" description="Pro residues" evidence="1">
    <location>
        <begin position="1"/>
        <end position="22"/>
    </location>
</feature>
<dbReference type="SUPFAM" id="SSF46966">
    <property type="entry name" value="Spectrin repeat"/>
    <property type="match status" value="1"/>
</dbReference>
<dbReference type="Ensembl" id="ENSECAT00000065460.2">
    <property type="protein sequence ID" value="ENSECAP00000029605.2"/>
    <property type="gene ID" value="ENSECAG00000048024.1"/>
</dbReference>
<keyword evidence="3" id="KW-1185">Reference proteome</keyword>
<dbReference type="InterPro" id="IPR030268">
    <property type="entry name" value="SYNE4"/>
</dbReference>